<reference evidence="2 3" key="1">
    <citation type="submission" date="2020-08" db="EMBL/GenBank/DDBJ databases">
        <title>Bridging the membrane lipid divide: bacteria of the FCB group superphylum have the potential to synthesize archaeal ether lipids.</title>
        <authorList>
            <person name="Villanueva L."/>
            <person name="Von Meijenfeldt F.A.B."/>
            <person name="Westbye A.B."/>
            <person name="Yadav S."/>
            <person name="Hopmans E.C."/>
            <person name="Dutilh B.E."/>
            <person name="Sinninghe Damste J.S."/>
        </authorList>
    </citation>
    <scope>NUCLEOTIDE SEQUENCE [LARGE SCALE GENOMIC DNA]</scope>
    <source>
        <strain evidence="2">NIOZ-UU81</strain>
    </source>
</reference>
<accession>A0A8J6TE72</accession>
<organism evidence="2 3">
    <name type="scientific">Candidatus Desulfatifera sulfidica</name>
    <dbReference type="NCBI Taxonomy" id="2841691"/>
    <lineage>
        <taxon>Bacteria</taxon>
        <taxon>Pseudomonadati</taxon>
        <taxon>Thermodesulfobacteriota</taxon>
        <taxon>Desulfobulbia</taxon>
        <taxon>Desulfobulbales</taxon>
        <taxon>Desulfobulbaceae</taxon>
        <taxon>Candidatus Desulfatifera</taxon>
    </lineage>
</organism>
<feature type="signal peptide" evidence="1">
    <location>
        <begin position="1"/>
        <end position="20"/>
    </location>
</feature>
<sequence>MKKLLLLISLLLCLAHPGLAAEIVVLKSSDIAPYAQVAAGFEKEFQLQMPALGLKAIAPHRFHEVVLDNQEGRKKLQALVDSSHADLILALGKKALGTARQFTETPVVYTLVVHPDKLTAGSTHITGINLTIPPALQFSEVKRILPQVQRVGVLYNPEHSEDLISQAEKVLSGYQLHAVPIHSAQELPALLDSLRDKIDLLWMIPDLTTTNRKTLPSYFHFSFKNKIPVLTFSQRYLKPGAALATSFDLEAIGQSAAEQASLILRGRPVAEVPVQQVPRLKTKVNQTIMKKLNLSIAGGGQ</sequence>
<dbReference type="PANTHER" id="PTHR35271:SF1">
    <property type="entry name" value="ABC TRANSPORTER, SUBSTRATE-BINDING LIPOPROTEIN"/>
    <property type="match status" value="1"/>
</dbReference>
<gene>
    <name evidence="2" type="ORF">H8E79_06695</name>
</gene>
<dbReference type="InterPro" id="IPR007487">
    <property type="entry name" value="ABC_transpt-TYRBP-like"/>
</dbReference>
<comment type="caution">
    <text evidence="2">The sequence shown here is derived from an EMBL/GenBank/DDBJ whole genome shotgun (WGS) entry which is preliminary data.</text>
</comment>
<dbReference type="EMBL" id="JACNLK010000056">
    <property type="protein sequence ID" value="MBC8208839.1"/>
    <property type="molecule type" value="Genomic_DNA"/>
</dbReference>
<dbReference type="Pfam" id="PF04392">
    <property type="entry name" value="ABC_sub_bind"/>
    <property type="match status" value="1"/>
</dbReference>
<evidence type="ECO:0000313" key="2">
    <source>
        <dbReference type="EMBL" id="MBC8208839.1"/>
    </source>
</evidence>
<protein>
    <recommendedName>
        <fullName evidence="4">ABC transporter substrate-binding protein</fullName>
    </recommendedName>
</protein>
<dbReference type="Proteomes" id="UP000599024">
    <property type="component" value="Unassembled WGS sequence"/>
</dbReference>
<dbReference type="AlphaFoldDB" id="A0A8J6TE72"/>
<evidence type="ECO:0000256" key="1">
    <source>
        <dbReference type="SAM" id="SignalP"/>
    </source>
</evidence>
<proteinExistence type="predicted"/>
<evidence type="ECO:0008006" key="4">
    <source>
        <dbReference type="Google" id="ProtNLM"/>
    </source>
</evidence>
<keyword evidence="1" id="KW-0732">Signal</keyword>
<dbReference type="PANTHER" id="PTHR35271">
    <property type="entry name" value="ABC TRANSPORTER, SUBSTRATE-BINDING LIPOPROTEIN-RELATED"/>
    <property type="match status" value="1"/>
</dbReference>
<evidence type="ECO:0000313" key="3">
    <source>
        <dbReference type="Proteomes" id="UP000599024"/>
    </source>
</evidence>
<feature type="chain" id="PRO_5035248224" description="ABC transporter substrate-binding protein" evidence="1">
    <location>
        <begin position="21"/>
        <end position="301"/>
    </location>
</feature>
<dbReference type="Gene3D" id="3.40.50.2300">
    <property type="match status" value="2"/>
</dbReference>
<name>A0A8J6TE72_9BACT</name>